<comment type="caution">
    <text evidence="1">The sequence shown here is derived from an EMBL/GenBank/DDBJ whole genome shotgun (WGS) entry which is preliminary data.</text>
</comment>
<organism evidence="1 2">
    <name type="scientific">Peronospora farinosa</name>
    <dbReference type="NCBI Taxonomy" id="134698"/>
    <lineage>
        <taxon>Eukaryota</taxon>
        <taxon>Sar</taxon>
        <taxon>Stramenopiles</taxon>
        <taxon>Oomycota</taxon>
        <taxon>Peronosporomycetes</taxon>
        <taxon>Peronosporales</taxon>
        <taxon>Peronosporaceae</taxon>
        <taxon>Peronospora</taxon>
    </lineage>
</organism>
<proteinExistence type="predicted"/>
<keyword evidence="2" id="KW-1185">Reference proteome</keyword>
<evidence type="ECO:0000313" key="1">
    <source>
        <dbReference type="EMBL" id="CAH0491985.1"/>
    </source>
</evidence>
<evidence type="ECO:0000313" key="2">
    <source>
        <dbReference type="Proteomes" id="UP001157938"/>
    </source>
</evidence>
<dbReference type="Proteomes" id="UP001157938">
    <property type="component" value="Unassembled WGS sequence"/>
</dbReference>
<dbReference type="EMBL" id="CAKLBC010001440">
    <property type="protein sequence ID" value="CAH0491985.1"/>
    <property type="molecule type" value="Genomic_DNA"/>
</dbReference>
<protein>
    <submittedName>
        <fullName evidence="1">Uncharacterized protein</fullName>
    </submittedName>
</protein>
<gene>
    <name evidence="1" type="ORF">PFR001_LOCUS7214</name>
</gene>
<sequence>MRKVRALSQRRAPSNAVGDDFWQAPSLTASERAYMIRKAKRSVRSTRRSRTYTGWTGTMALYPVNCTVSKCTEVKAVTTVVEIPARNFSVV</sequence>
<name>A0ABN8CDL3_9STRA</name>
<accession>A0ABN8CDL3</accession>
<reference evidence="1 2" key="1">
    <citation type="submission" date="2021-11" db="EMBL/GenBank/DDBJ databases">
        <authorList>
            <person name="Islam A."/>
            <person name="Islam S."/>
            <person name="Flora M.S."/>
            <person name="Rahman M."/>
            <person name="Ziaur R.M."/>
            <person name="Epstein J.H."/>
            <person name="Hassan M."/>
            <person name="Klassen M."/>
            <person name="Woodard K."/>
            <person name="Webb A."/>
            <person name="Webby R.J."/>
            <person name="El Zowalaty M.E."/>
        </authorList>
    </citation>
    <scope>NUCLEOTIDE SEQUENCE [LARGE SCALE GENOMIC DNA]</scope>
    <source>
        <strain evidence="1">Pf1</strain>
    </source>
</reference>